<dbReference type="NCBIfam" id="NF038083">
    <property type="entry name" value="CU044_5270_fam"/>
    <property type="match status" value="1"/>
</dbReference>
<evidence type="ECO:0000313" key="1">
    <source>
        <dbReference type="EMBL" id="GII78608.1"/>
    </source>
</evidence>
<keyword evidence="2" id="KW-1185">Reference proteome</keyword>
<protein>
    <recommendedName>
        <fullName evidence="3">CU044_5270 family protein</fullName>
    </recommendedName>
</protein>
<sequence length="316" mass="33604">MNELELVGRLRDEVPQRPDVRAEEQRLLAVIRGGAPSGRLAAVRPARSVRHLGWGLALAGAGLAAGTVAVLQAGGTGEPGNRPAVAGPQAARPRGAAVVLEKAALIAASTQVPAIRPDQWVYQKETQHFPDGDLPTFEHWSRVDGKQDAIREEGRELKVGKAEQGPMNPAKTQRDIDALPTDPDDLLAHFRGEAGADAWKAVCGLECPPGTEADAKAFGKIGWYLKYAPIIPPEKTAAMYRALAKIPRVAIEENTMDGDGRRGIGVVLDLGTSEKTYYILDSGDYHYLGMKAVSGDGTIAMSVLNSGVVDKPGQVP</sequence>
<reference evidence="1" key="1">
    <citation type="submission" date="2021-01" db="EMBL/GenBank/DDBJ databases">
        <title>Whole genome shotgun sequence of Sphaerisporangium rufum NBRC 109079.</title>
        <authorList>
            <person name="Komaki H."/>
            <person name="Tamura T."/>
        </authorList>
    </citation>
    <scope>NUCLEOTIDE SEQUENCE</scope>
    <source>
        <strain evidence="1">NBRC 109079</strain>
    </source>
</reference>
<dbReference type="AlphaFoldDB" id="A0A919R3X1"/>
<name>A0A919R3X1_9ACTN</name>
<evidence type="ECO:0000313" key="2">
    <source>
        <dbReference type="Proteomes" id="UP000655287"/>
    </source>
</evidence>
<organism evidence="1 2">
    <name type="scientific">Sphaerisporangium rufum</name>
    <dbReference type="NCBI Taxonomy" id="1381558"/>
    <lineage>
        <taxon>Bacteria</taxon>
        <taxon>Bacillati</taxon>
        <taxon>Actinomycetota</taxon>
        <taxon>Actinomycetes</taxon>
        <taxon>Streptosporangiales</taxon>
        <taxon>Streptosporangiaceae</taxon>
        <taxon>Sphaerisporangium</taxon>
    </lineage>
</organism>
<gene>
    <name evidence="1" type="ORF">Sru01_35900</name>
</gene>
<dbReference type="Proteomes" id="UP000655287">
    <property type="component" value="Unassembled WGS sequence"/>
</dbReference>
<accession>A0A919R3X1</accession>
<evidence type="ECO:0008006" key="3">
    <source>
        <dbReference type="Google" id="ProtNLM"/>
    </source>
</evidence>
<dbReference type="RefSeq" id="WP_203987012.1">
    <property type="nucleotide sequence ID" value="NZ_BOOU01000051.1"/>
</dbReference>
<comment type="caution">
    <text evidence="1">The sequence shown here is derived from an EMBL/GenBank/DDBJ whole genome shotgun (WGS) entry which is preliminary data.</text>
</comment>
<proteinExistence type="predicted"/>
<dbReference type="InterPro" id="IPR047789">
    <property type="entry name" value="CU044_5270-like"/>
</dbReference>
<dbReference type="EMBL" id="BOOU01000051">
    <property type="protein sequence ID" value="GII78608.1"/>
    <property type="molecule type" value="Genomic_DNA"/>
</dbReference>